<evidence type="ECO:0000313" key="2">
    <source>
        <dbReference type="Proteomes" id="UP000232688"/>
    </source>
</evidence>
<protein>
    <submittedName>
        <fullName evidence="1">Uncharacterized protein</fullName>
    </submittedName>
</protein>
<comment type="caution">
    <text evidence="1">The sequence shown here is derived from an EMBL/GenBank/DDBJ whole genome shotgun (WGS) entry which is preliminary data.</text>
</comment>
<sequence length="59" mass="7084">MIGMFSARYIILFFYSLRVFNLIGQKKILLVILSTITSYQFFTENRKLECRILNLIKNF</sequence>
<reference evidence="1 2" key="1">
    <citation type="submission" date="2017-10" db="EMBL/GenBank/DDBJ databases">
        <title>Extensive intraspecific genome diversity in a model arbuscular mycorrhizal fungus.</title>
        <authorList>
            <person name="Chen E.C.H."/>
            <person name="Morin E."/>
            <person name="Baudet D."/>
            <person name="Noel J."/>
            <person name="Ndikumana S."/>
            <person name="Charron P."/>
            <person name="St-Onge C."/>
            <person name="Giorgi J."/>
            <person name="Grigoriev I.V."/>
            <person name="Roux C."/>
            <person name="Martin F.M."/>
            <person name="Corradi N."/>
        </authorList>
    </citation>
    <scope>NUCLEOTIDE SEQUENCE [LARGE SCALE GENOMIC DNA]</scope>
    <source>
        <strain evidence="1 2">A1</strain>
    </source>
</reference>
<dbReference type="EMBL" id="LLXH01000702">
    <property type="protein sequence ID" value="PKC63785.1"/>
    <property type="molecule type" value="Genomic_DNA"/>
</dbReference>
<evidence type="ECO:0000313" key="1">
    <source>
        <dbReference type="EMBL" id="PKC63785.1"/>
    </source>
</evidence>
<dbReference type="VEuPathDB" id="FungiDB:RhiirA1_232898"/>
<dbReference type="Proteomes" id="UP000232688">
    <property type="component" value="Unassembled WGS sequence"/>
</dbReference>
<accession>A0A2I1F7F9</accession>
<gene>
    <name evidence="1" type="ORF">RhiirA1_232898</name>
</gene>
<name>A0A2I1F7F9_9GLOM</name>
<dbReference type="AlphaFoldDB" id="A0A2I1F7F9"/>
<organism evidence="1 2">
    <name type="scientific">Rhizophagus irregularis</name>
    <dbReference type="NCBI Taxonomy" id="588596"/>
    <lineage>
        <taxon>Eukaryota</taxon>
        <taxon>Fungi</taxon>
        <taxon>Fungi incertae sedis</taxon>
        <taxon>Mucoromycota</taxon>
        <taxon>Glomeromycotina</taxon>
        <taxon>Glomeromycetes</taxon>
        <taxon>Glomerales</taxon>
        <taxon>Glomeraceae</taxon>
        <taxon>Rhizophagus</taxon>
    </lineage>
</organism>
<proteinExistence type="predicted"/>
<reference evidence="1 2" key="2">
    <citation type="submission" date="2017-10" db="EMBL/GenBank/DDBJ databases">
        <title>Genome analyses suggest a sexual origin of heterokaryosis in a supposedly ancient asexual fungus.</title>
        <authorList>
            <person name="Corradi N."/>
            <person name="Sedzielewska K."/>
            <person name="Noel J."/>
            <person name="Charron P."/>
            <person name="Farinelli L."/>
            <person name="Marton T."/>
            <person name="Kruger M."/>
            <person name="Pelin A."/>
            <person name="Brachmann A."/>
            <person name="Corradi N."/>
        </authorList>
    </citation>
    <scope>NUCLEOTIDE SEQUENCE [LARGE SCALE GENOMIC DNA]</scope>
    <source>
        <strain evidence="1 2">A1</strain>
    </source>
</reference>